<dbReference type="OrthoDB" id="2130735at2759"/>
<accession>A0A6A6AX19</accession>
<dbReference type="RefSeq" id="XP_033391056.1">
    <property type="nucleotide sequence ID" value="XM_033539505.1"/>
</dbReference>
<gene>
    <name evidence="2" type="ORF">K452DRAFT_281693</name>
</gene>
<keyword evidence="2" id="KW-0378">Hydrolase</keyword>
<evidence type="ECO:0000256" key="1">
    <source>
        <dbReference type="SAM" id="SignalP"/>
    </source>
</evidence>
<proteinExistence type="predicted"/>
<dbReference type="Proteomes" id="UP000799438">
    <property type="component" value="Unassembled WGS sequence"/>
</dbReference>
<evidence type="ECO:0000313" key="2">
    <source>
        <dbReference type="EMBL" id="KAF2135337.1"/>
    </source>
</evidence>
<organism evidence="2 3">
    <name type="scientific">Aplosporella prunicola CBS 121167</name>
    <dbReference type="NCBI Taxonomy" id="1176127"/>
    <lineage>
        <taxon>Eukaryota</taxon>
        <taxon>Fungi</taxon>
        <taxon>Dikarya</taxon>
        <taxon>Ascomycota</taxon>
        <taxon>Pezizomycotina</taxon>
        <taxon>Dothideomycetes</taxon>
        <taxon>Dothideomycetes incertae sedis</taxon>
        <taxon>Botryosphaeriales</taxon>
        <taxon>Aplosporellaceae</taxon>
        <taxon>Aplosporella</taxon>
    </lineage>
</organism>
<name>A0A6A6AX19_9PEZI</name>
<dbReference type="PANTHER" id="PTHR38792:SF3">
    <property type="entry name" value="BNR_ASP-BOX REPEAT DOMAIN PROTEIN (AFU_ORTHOLOGUE AFUA_7G06430)-RELATED"/>
    <property type="match status" value="1"/>
</dbReference>
<keyword evidence="3" id="KW-1185">Reference proteome</keyword>
<feature type="chain" id="PRO_5025447778" evidence="1">
    <location>
        <begin position="19"/>
        <end position="381"/>
    </location>
</feature>
<reference evidence="2" key="1">
    <citation type="journal article" date="2020" name="Stud. Mycol.">
        <title>101 Dothideomycetes genomes: a test case for predicting lifestyles and emergence of pathogens.</title>
        <authorList>
            <person name="Haridas S."/>
            <person name="Albert R."/>
            <person name="Binder M."/>
            <person name="Bloem J."/>
            <person name="Labutti K."/>
            <person name="Salamov A."/>
            <person name="Andreopoulos B."/>
            <person name="Baker S."/>
            <person name="Barry K."/>
            <person name="Bills G."/>
            <person name="Bluhm B."/>
            <person name="Cannon C."/>
            <person name="Castanera R."/>
            <person name="Culley D."/>
            <person name="Daum C."/>
            <person name="Ezra D."/>
            <person name="Gonzalez J."/>
            <person name="Henrissat B."/>
            <person name="Kuo A."/>
            <person name="Liang C."/>
            <person name="Lipzen A."/>
            <person name="Lutzoni F."/>
            <person name="Magnuson J."/>
            <person name="Mondo S."/>
            <person name="Nolan M."/>
            <person name="Ohm R."/>
            <person name="Pangilinan J."/>
            <person name="Park H.-J."/>
            <person name="Ramirez L."/>
            <person name="Alfaro M."/>
            <person name="Sun H."/>
            <person name="Tritt A."/>
            <person name="Yoshinaga Y."/>
            <person name="Zwiers L.-H."/>
            <person name="Turgeon B."/>
            <person name="Goodwin S."/>
            <person name="Spatafora J."/>
            <person name="Crous P."/>
            <person name="Grigoriev I."/>
        </authorList>
    </citation>
    <scope>NUCLEOTIDE SEQUENCE</scope>
    <source>
        <strain evidence="2">CBS 121167</strain>
    </source>
</reference>
<feature type="signal peptide" evidence="1">
    <location>
        <begin position="1"/>
        <end position="18"/>
    </location>
</feature>
<dbReference type="EMBL" id="ML995598">
    <property type="protein sequence ID" value="KAF2135337.1"/>
    <property type="molecule type" value="Genomic_DNA"/>
</dbReference>
<dbReference type="SUPFAM" id="SSF110296">
    <property type="entry name" value="Oligoxyloglucan reducing end-specific cellobiohydrolase"/>
    <property type="match status" value="1"/>
</dbReference>
<evidence type="ECO:0000313" key="3">
    <source>
        <dbReference type="Proteomes" id="UP000799438"/>
    </source>
</evidence>
<dbReference type="Gene3D" id="2.120.10.10">
    <property type="match status" value="1"/>
</dbReference>
<dbReference type="GO" id="GO:0016787">
    <property type="term" value="F:hydrolase activity"/>
    <property type="evidence" value="ECO:0007669"/>
    <property type="project" value="UniProtKB-KW"/>
</dbReference>
<protein>
    <submittedName>
        <fullName evidence="2">Glycoside hydrolase family 93 protein</fullName>
    </submittedName>
</protein>
<sequence length="381" mass="42523">MRAAVISAFAVFAHLAQAFTNVTIFAPPSNYTIPRTLYARTLLLNQNCEKDNVLLATWENYSPEKPWFPIYQSDDLGENWHEISRVYDQVNGWGLRYQPHLYELPQAIGNFSAGTILLAGNSIPQDLSETKIDLYASTDKGKTWKFISSIARGGEALPNNGLTPIWEPYMMVYQDKLIMYYSDQRDPKHGQKLVHQVSSDLLHWDDPVDDVAYSTYDWRPGMPVVVELPLGQYIMTYEFYGAEEVDFAVYYRISQDPLNFNASEGNVLRATDGTVPRGSPFVVWADVGGPLGTIAVSDGNNPQIFLNHNLGAPGAWTKIATPAGVSYTRELKVLPDQKTVLITGGGVLKGSDNRVTTSTVDIDVVAPAYARCSKRRRNWDA</sequence>
<keyword evidence="1" id="KW-0732">Signal</keyword>
<dbReference type="AlphaFoldDB" id="A0A6A6AX19"/>
<dbReference type="PANTHER" id="PTHR38792">
    <property type="entry name" value="BNR/ASP-BOX REPEAT DOMAIN PROTEIN (AFU_ORTHOLOGUE AFUA_7G06430)-RELATED"/>
    <property type="match status" value="1"/>
</dbReference>
<dbReference type="CDD" id="cd15482">
    <property type="entry name" value="Sialidase_non-viral"/>
    <property type="match status" value="1"/>
</dbReference>
<dbReference type="GeneID" id="54297001"/>